<comment type="caution">
    <text evidence="2">The sequence shown here is derived from an EMBL/GenBank/DDBJ whole genome shotgun (WGS) entry which is preliminary data.</text>
</comment>
<dbReference type="AlphaFoldDB" id="A0ABD5Z2A6"/>
<evidence type="ECO:0008006" key="4">
    <source>
        <dbReference type="Google" id="ProtNLM"/>
    </source>
</evidence>
<organism evidence="2 3">
    <name type="scientific">Halospeciosus flavus</name>
    <dbReference type="NCBI Taxonomy" id="3032283"/>
    <lineage>
        <taxon>Archaea</taxon>
        <taxon>Methanobacteriati</taxon>
        <taxon>Methanobacteriota</taxon>
        <taxon>Stenosarchaea group</taxon>
        <taxon>Halobacteria</taxon>
        <taxon>Halobacteriales</taxon>
        <taxon>Halobacteriaceae</taxon>
        <taxon>Halospeciosus</taxon>
    </lineage>
</organism>
<protein>
    <recommendedName>
        <fullName evidence="4">DUF2795 domain-containing protein</fullName>
    </recommendedName>
</protein>
<evidence type="ECO:0000313" key="2">
    <source>
        <dbReference type="EMBL" id="MFC7199135.1"/>
    </source>
</evidence>
<reference evidence="2 3" key="1">
    <citation type="journal article" date="2019" name="Int. J. Syst. Evol. Microbiol.">
        <title>The Global Catalogue of Microorganisms (GCM) 10K type strain sequencing project: providing services to taxonomists for standard genome sequencing and annotation.</title>
        <authorList>
            <consortium name="The Broad Institute Genomics Platform"/>
            <consortium name="The Broad Institute Genome Sequencing Center for Infectious Disease"/>
            <person name="Wu L."/>
            <person name="Ma J."/>
        </authorList>
    </citation>
    <scope>NUCLEOTIDE SEQUENCE [LARGE SCALE GENOMIC DNA]</scope>
    <source>
        <strain evidence="2 3">XZGYJ-43</strain>
    </source>
</reference>
<accession>A0ABD5Z2A6</accession>
<proteinExistence type="predicted"/>
<gene>
    <name evidence="2" type="ORF">ACFQJ9_06850</name>
</gene>
<dbReference type="Proteomes" id="UP001596447">
    <property type="component" value="Unassembled WGS sequence"/>
</dbReference>
<evidence type="ECO:0000256" key="1">
    <source>
        <dbReference type="SAM" id="MobiDB-lite"/>
    </source>
</evidence>
<name>A0ABD5Z2A6_9EURY</name>
<dbReference type="EMBL" id="JBHTAR010000011">
    <property type="protein sequence ID" value="MFC7199135.1"/>
    <property type="molecule type" value="Genomic_DNA"/>
</dbReference>
<dbReference type="InterPro" id="IPR043899">
    <property type="entry name" value="DUF5789"/>
</dbReference>
<dbReference type="RefSeq" id="WP_279529080.1">
    <property type="nucleotide sequence ID" value="NZ_CP122312.1"/>
</dbReference>
<sequence length="94" mass="10729">MRLPDVREHLEQDQQYPADRETLVETFGDLEIEAPNGESTSVSDALERTEVETFHSVDEAYGALAGRLDEAHIGRKAYDDRSSTDRQDREEQSF</sequence>
<evidence type="ECO:0000313" key="3">
    <source>
        <dbReference type="Proteomes" id="UP001596447"/>
    </source>
</evidence>
<feature type="region of interest" description="Disordered" evidence="1">
    <location>
        <begin position="71"/>
        <end position="94"/>
    </location>
</feature>
<dbReference type="Pfam" id="PF19102">
    <property type="entry name" value="DUF5789"/>
    <property type="match status" value="1"/>
</dbReference>
<keyword evidence="3" id="KW-1185">Reference proteome</keyword>